<dbReference type="Pfam" id="PF14583">
    <property type="entry name" value="Pectate_lyase22"/>
    <property type="match status" value="1"/>
</dbReference>
<organism evidence="3 4">
    <name type="scientific">Halostagnicola larsenii XH-48</name>
    <dbReference type="NCBI Taxonomy" id="797299"/>
    <lineage>
        <taxon>Archaea</taxon>
        <taxon>Methanobacteriati</taxon>
        <taxon>Methanobacteriota</taxon>
        <taxon>Stenosarchaea group</taxon>
        <taxon>Halobacteria</taxon>
        <taxon>Halobacteriales</taxon>
        <taxon>Natrialbaceae</taxon>
        <taxon>Halostagnicola</taxon>
    </lineage>
</organism>
<dbReference type="InterPro" id="IPR027946">
    <property type="entry name" value="Ogl_dom"/>
</dbReference>
<evidence type="ECO:0000256" key="1">
    <source>
        <dbReference type="SAM" id="MobiDB-lite"/>
    </source>
</evidence>
<dbReference type="GO" id="GO:0047487">
    <property type="term" value="F:oligogalacturonide lyase activity"/>
    <property type="evidence" value="ECO:0007669"/>
    <property type="project" value="InterPro"/>
</dbReference>
<dbReference type="HOGENOM" id="CLU_057268_0_0_2"/>
<accession>W0JRZ5</accession>
<keyword evidence="3" id="KW-0614">Plasmid</keyword>
<dbReference type="InterPro" id="IPR015943">
    <property type="entry name" value="WD40/YVTN_repeat-like_dom_sf"/>
</dbReference>
<sequence>MKDKLRQGPNAGRTLPAERAQYDDSETGVPVTRLTNDPDADSRHLYFTEPGWYDDGRRVLFRSDRGGTRQLYSVALESGEITQLTDLPDDISGVTRIATEPTALFWCGDRLVALDLETLAVTPLYELPDGYNGSIAAGTADGARVVTALSEELDLERDPADRERWIADRMNAGPRSRVISVPLEGGEPTVHVEDDRWLNHVNASPTRPELVTYSEEGPWEDVDRIWVLNTETDETWNVRSTESDEAVGHEYWLADGETIGYHGWRGSRDDPDAFFGHVRYDGSERNEWPAPDLYTHFHSNTRGLVVGDGTYRGAPFDLLWSWDDENGGYRTPRKLVSHGWSGDDDVHPHSRLSPDGSSVVFDSSNARDGDGNGSDVYVAEIPDDLTELPAFDGL</sequence>
<proteinExistence type="predicted"/>
<dbReference type="RefSeq" id="WP_049954278.1">
    <property type="nucleotide sequence ID" value="NZ_CP007056.1"/>
</dbReference>
<dbReference type="AlphaFoldDB" id="W0JRZ5"/>
<dbReference type="PATRIC" id="fig|797299.3.peg.3104"/>
<dbReference type="Proteomes" id="UP000019024">
    <property type="component" value="Plasmid unnamed"/>
</dbReference>
<protein>
    <recommendedName>
        <fullName evidence="2">Oligogalacturonate lyase domain-containing protein</fullName>
    </recommendedName>
</protein>
<dbReference type="SUPFAM" id="SSF82171">
    <property type="entry name" value="DPP6 N-terminal domain-like"/>
    <property type="match status" value="1"/>
</dbReference>
<gene>
    <name evidence="3" type="ORF">HALLA_02955</name>
</gene>
<feature type="region of interest" description="Disordered" evidence="1">
    <location>
        <begin position="1"/>
        <end position="35"/>
    </location>
</feature>
<dbReference type="eggNOG" id="arCOG13335">
    <property type="taxonomic scope" value="Archaea"/>
</dbReference>
<evidence type="ECO:0000259" key="2">
    <source>
        <dbReference type="Pfam" id="PF14583"/>
    </source>
</evidence>
<feature type="region of interest" description="Disordered" evidence="1">
    <location>
        <begin position="340"/>
        <end position="376"/>
    </location>
</feature>
<keyword evidence="4" id="KW-1185">Reference proteome</keyword>
<dbReference type="GO" id="GO:0045490">
    <property type="term" value="P:pectin catabolic process"/>
    <property type="evidence" value="ECO:0007669"/>
    <property type="project" value="InterPro"/>
</dbReference>
<name>W0JRZ5_9EURY</name>
<dbReference type="GeneID" id="25146772"/>
<dbReference type="KEGG" id="hlr:HALLA_02955"/>
<dbReference type="OrthoDB" id="275541at2157"/>
<dbReference type="EMBL" id="CP007056">
    <property type="protein sequence ID" value="AHG01359.1"/>
    <property type="molecule type" value="Genomic_DNA"/>
</dbReference>
<evidence type="ECO:0000313" key="3">
    <source>
        <dbReference type="EMBL" id="AHG01359.1"/>
    </source>
</evidence>
<evidence type="ECO:0000313" key="4">
    <source>
        <dbReference type="Proteomes" id="UP000019024"/>
    </source>
</evidence>
<feature type="domain" description="Oligogalacturonate lyase" evidence="2">
    <location>
        <begin position="12"/>
        <end position="318"/>
    </location>
</feature>
<reference evidence="3 4" key="1">
    <citation type="submission" date="2014-01" db="EMBL/GenBank/DDBJ databases">
        <authorList>
            <consortium name="DOE Joint Genome Institute"/>
            <person name="Anderson I."/>
            <person name="Huntemann M."/>
            <person name="Han J."/>
            <person name="Chen A."/>
            <person name="Kyrpides N."/>
            <person name="Mavromatis K."/>
            <person name="Markowitz V."/>
            <person name="Palaniappan K."/>
            <person name="Ivanova N."/>
            <person name="Schaumberg A."/>
            <person name="Pati A."/>
            <person name="Liolios K."/>
            <person name="Nordberg H.P."/>
            <person name="Cantor M.N."/>
            <person name="Hua S.X."/>
            <person name="Woyke T."/>
        </authorList>
    </citation>
    <scope>NUCLEOTIDE SEQUENCE [LARGE SCALE GENOMIC DNA]</scope>
    <source>
        <strain evidence="3 4">XH-48</strain>
        <plasmid evidence="4">1</plasmid>
    </source>
</reference>
<dbReference type="Gene3D" id="2.130.10.10">
    <property type="entry name" value="YVTN repeat-like/Quinoprotein amine dehydrogenase"/>
    <property type="match status" value="1"/>
</dbReference>
<geneLocation type="plasmid" evidence="3">
    <name>unnamed</name>
</geneLocation>